<feature type="region of interest" description="Disordered" evidence="1">
    <location>
        <begin position="150"/>
        <end position="175"/>
    </location>
</feature>
<feature type="non-terminal residue" evidence="3">
    <location>
        <position position="1"/>
    </location>
</feature>
<gene>
    <name evidence="3" type="ORF">OESDEN_14078</name>
</gene>
<dbReference type="Proteomes" id="UP000053660">
    <property type="component" value="Unassembled WGS sequence"/>
</dbReference>
<dbReference type="AlphaFoldDB" id="A0A0B1SSN1"/>
<dbReference type="SUPFAM" id="SSF46934">
    <property type="entry name" value="UBA-like"/>
    <property type="match status" value="1"/>
</dbReference>
<feature type="region of interest" description="Disordered" evidence="1">
    <location>
        <begin position="339"/>
        <end position="399"/>
    </location>
</feature>
<dbReference type="InterPro" id="IPR050951">
    <property type="entry name" value="Retrovirus_Pol_polyprotein"/>
</dbReference>
<dbReference type="GO" id="GO:0003676">
    <property type="term" value="F:nucleic acid binding"/>
    <property type="evidence" value="ECO:0007669"/>
    <property type="project" value="InterPro"/>
</dbReference>
<dbReference type="InterPro" id="IPR009060">
    <property type="entry name" value="UBA-like_sf"/>
</dbReference>
<protein>
    <recommendedName>
        <fullName evidence="2">Integrase catalytic domain-containing protein</fullName>
    </recommendedName>
</protein>
<accession>A0A0B1SSN1</accession>
<feature type="compositionally biased region" description="Pro residues" evidence="1">
    <location>
        <begin position="214"/>
        <end position="234"/>
    </location>
</feature>
<evidence type="ECO:0000313" key="3">
    <source>
        <dbReference type="EMBL" id="KHJ86180.1"/>
    </source>
</evidence>
<evidence type="ECO:0000256" key="1">
    <source>
        <dbReference type="SAM" id="MobiDB-lite"/>
    </source>
</evidence>
<keyword evidence="4" id="KW-1185">Reference proteome</keyword>
<dbReference type="PROSITE" id="PS50994">
    <property type="entry name" value="INTEGRASE"/>
    <property type="match status" value="2"/>
</dbReference>
<dbReference type="PANTHER" id="PTHR37984:SF5">
    <property type="entry name" value="PROTEIN NYNRIN-LIKE"/>
    <property type="match status" value="1"/>
</dbReference>
<dbReference type="InterPro" id="IPR001584">
    <property type="entry name" value="Integrase_cat-core"/>
</dbReference>
<dbReference type="InterPro" id="IPR036397">
    <property type="entry name" value="RNaseH_sf"/>
</dbReference>
<feature type="compositionally biased region" description="Low complexity" evidence="1">
    <location>
        <begin position="201"/>
        <end position="213"/>
    </location>
</feature>
<feature type="domain" description="Integrase catalytic" evidence="2">
    <location>
        <begin position="1"/>
        <end position="49"/>
    </location>
</feature>
<feature type="domain" description="Integrase catalytic" evidence="2">
    <location>
        <begin position="260"/>
        <end position="357"/>
    </location>
</feature>
<name>A0A0B1SSN1_OESDE</name>
<dbReference type="SUPFAM" id="SSF53098">
    <property type="entry name" value="Ribonuclease H-like"/>
    <property type="match status" value="2"/>
</dbReference>
<dbReference type="PANTHER" id="PTHR37984">
    <property type="entry name" value="PROTEIN CBG26694"/>
    <property type="match status" value="1"/>
</dbReference>
<proteinExistence type="predicted"/>
<sequence>KIPSTTSLATTRELTRLFAQFGNPETIVSDNGSQFASREFAEFCKRTRLVIMQCYANVIVFSTMCRRKNRDICIYVIADVTMPDYLKTFTDMFLELRKDPIACHILGDYYILNAMVTLPSDEESLEKLRKFHAQHPALLPAINWLLKKNAQKERGSSQRTPRVHPDESPSHAEPPQITQEMLRQAMALAFGGAVPGGSGRSGASSTSHPASSLPTPPPVPIPIPAVAPEPPNPGPSDHILQLRSRFASQLVQLNEFGFIDEAANLSVLESADGNCTCKSVIFKNSNGITYVRSPPFHPQSNGQAERFVDTFKRALQKLKDSGTTSEALQKFLQACRRTPCSASPGGRSPAENFKGRPISTSLSMLKPSPNSREKERNRKMEDQFNRRNGARPKEFDPNDPVWVRDFSRGGERWISGRVLPSRSCDLRCPHKRTQTQTALQPDAPEGSGELIEHTAGPVRSSDRFRPAC</sequence>
<feature type="compositionally biased region" description="Basic and acidic residues" evidence="1">
    <location>
        <begin position="371"/>
        <end position="396"/>
    </location>
</feature>
<dbReference type="Gene3D" id="1.10.8.10">
    <property type="entry name" value="DNA helicase RuvA subunit, C-terminal domain"/>
    <property type="match status" value="1"/>
</dbReference>
<feature type="region of interest" description="Disordered" evidence="1">
    <location>
        <begin position="429"/>
        <end position="468"/>
    </location>
</feature>
<evidence type="ECO:0000259" key="2">
    <source>
        <dbReference type="PROSITE" id="PS50994"/>
    </source>
</evidence>
<feature type="region of interest" description="Disordered" evidence="1">
    <location>
        <begin position="193"/>
        <end position="236"/>
    </location>
</feature>
<organism evidence="3 4">
    <name type="scientific">Oesophagostomum dentatum</name>
    <name type="common">Nodular worm</name>
    <dbReference type="NCBI Taxonomy" id="61180"/>
    <lineage>
        <taxon>Eukaryota</taxon>
        <taxon>Metazoa</taxon>
        <taxon>Ecdysozoa</taxon>
        <taxon>Nematoda</taxon>
        <taxon>Chromadorea</taxon>
        <taxon>Rhabditida</taxon>
        <taxon>Rhabditina</taxon>
        <taxon>Rhabditomorpha</taxon>
        <taxon>Strongyloidea</taxon>
        <taxon>Strongylidae</taxon>
        <taxon>Oesophagostomum</taxon>
    </lineage>
</organism>
<dbReference type="Gene3D" id="3.30.420.10">
    <property type="entry name" value="Ribonuclease H-like superfamily/Ribonuclease H"/>
    <property type="match status" value="2"/>
</dbReference>
<dbReference type="EMBL" id="KN561304">
    <property type="protein sequence ID" value="KHJ86180.1"/>
    <property type="molecule type" value="Genomic_DNA"/>
</dbReference>
<dbReference type="InterPro" id="IPR012337">
    <property type="entry name" value="RNaseH-like_sf"/>
</dbReference>
<evidence type="ECO:0000313" key="4">
    <source>
        <dbReference type="Proteomes" id="UP000053660"/>
    </source>
</evidence>
<reference evidence="3 4" key="1">
    <citation type="submission" date="2014-03" db="EMBL/GenBank/DDBJ databases">
        <title>Draft genome of the hookworm Oesophagostomum dentatum.</title>
        <authorList>
            <person name="Mitreva M."/>
        </authorList>
    </citation>
    <scope>NUCLEOTIDE SEQUENCE [LARGE SCALE GENOMIC DNA]</scope>
    <source>
        <strain evidence="3 4">OD-Hann</strain>
    </source>
</reference>
<dbReference type="GO" id="GO:0015074">
    <property type="term" value="P:DNA integration"/>
    <property type="evidence" value="ECO:0007669"/>
    <property type="project" value="InterPro"/>
</dbReference>